<dbReference type="GO" id="GO:0000055">
    <property type="term" value="P:ribosomal large subunit export from nucleus"/>
    <property type="evidence" value="ECO:0007669"/>
    <property type="project" value="InterPro"/>
</dbReference>
<keyword evidence="5" id="KW-0811">Translocation</keyword>
<organism evidence="8 9">
    <name type="scientific">Umbelopsis ramanniana AG</name>
    <dbReference type="NCBI Taxonomy" id="1314678"/>
    <lineage>
        <taxon>Eukaryota</taxon>
        <taxon>Fungi</taxon>
        <taxon>Fungi incertae sedis</taxon>
        <taxon>Mucoromycota</taxon>
        <taxon>Mucoromycotina</taxon>
        <taxon>Umbelopsidomycetes</taxon>
        <taxon>Umbelopsidales</taxon>
        <taxon>Umbelopsidaceae</taxon>
        <taxon>Umbelopsis</taxon>
    </lineage>
</organism>
<evidence type="ECO:0000313" key="8">
    <source>
        <dbReference type="EMBL" id="KAI8575833.1"/>
    </source>
</evidence>
<evidence type="ECO:0000256" key="5">
    <source>
        <dbReference type="ARBA" id="ARBA00023010"/>
    </source>
</evidence>
<evidence type="ECO:0000256" key="3">
    <source>
        <dbReference type="ARBA" id="ARBA00022816"/>
    </source>
</evidence>
<accession>A0AAD5E1A2</accession>
<dbReference type="PANTHER" id="PTHR13257:SF0">
    <property type="entry name" value="NUCLEAR PORE COMPLEX PROTEIN NUP88"/>
    <property type="match status" value="1"/>
</dbReference>
<dbReference type="InterPro" id="IPR019321">
    <property type="entry name" value="Nucleoporin_Nup88"/>
</dbReference>
<dbReference type="GO" id="GO:0006606">
    <property type="term" value="P:protein import into nucleus"/>
    <property type="evidence" value="ECO:0007669"/>
    <property type="project" value="TreeGrafter"/>
</dbReference>
<dbReference type="AlphaFoldDB" id="A0AAD5E1A2"/>
<gene>
    <name evidence="8" type="ORF">K450DRAFT_259764</name>
</gene>
<evidence type="ECO:0000256" key="7">
    <source>
        <dbReference type="ARBA" id="ARBA00023242"/>
    </source>
</evidence>
<name>A0AAD5E1A2_UMBRA</name>
<dbReference type="GO" id="GO:0005643">
    <property type="term" value="C:nuclear pore"/>
    <property type="evidence" value="ECO:0007669"/>
    <property type="project" value="UniProtKB-SubCell"/>
</dbReference>
<proteinExistence type="predicted"/>
<comment type="caution">
    <text evidence="8">The sequence shown here is derived from an EMBL/GenBank/DDBJ whole genome shotgun (WGS) entry which is preliminary data.</text>
</comment>
<dbReference type="Proteomes" id="UP001206595">
    <property type="component" value="Unassembled WGS sequence"/>
</dbReference>
<evidence type="ECO:0000313" key="9">
    <source>
        <dbReference type="Proteomes" id="UP001206595"/>
    </source>
</evidence>
<dbReference type="RefSeq" id="XP_051440837.1">
    <property type="nucleotide sequence ID" value="XM_051592046.1"/>
</dbReference>
<comment type="subcellular location">
    <subcellularLocation>
        <location evidence="1">Nucleus</location>
        <location evidence="1">Nuclear pore complex</location>
    </subcellularLocation>
</comment>
<sequence>MAPDIPNIGSWLDALKQHSIFSLSEKEHEDWKYWEDSGNDFSNKLPATMVIRDGDLFVAVGSTIRALNLNQFKNLWVKSIQEGGRFADWIHQFPYKELQAPAVTYRIISLQLNGNGRLLSVAGERDLTVVILPRSGLRSTRLAHDADEGEHIEEISCRTLTVGRYYHGRHPTNQILKALWHPLSESKTHIVVLASDSILRMYDLSQNLEEPEQAFDLSPATTRFVHKSKKKSSYSAEDVADDREDAVSFCFGDADEATNGWEAFSIFYVLRNGHIYVLCPVLPYKSVARRKHIEVLAGLVSVKLQHAQKLAREAQGGSDYAQIDLYRKQGIWVREVLTSAHSHATPSTLDSISDVNLRFMDQEFVTIMHENQSNLGDIYRQGPFIVTPQSQVHEDVDASDIAFLNTDPVGVIIVTYKNGQVDELMQVERTEPAWALPSTASMETEHNEALITYDLPRVSLYETLDLNINGKTENQGLAIVQDSMYADVYYVYHSAGVHAVTISGWLDTLKEIKIKLEMEETEDDTALQNWLTKSIPSEICLVVDSAPLQHHSVPIIGLLSVTDAYLSYSLFIVTATHRLIGLELTLRRTAMGRSQSAFSAAMSNQLANVASDTDVKYTPLLSLPPFEPPKCLKRQQGLPSKPRVVVPPEYSGKKEIVINEDTIKFLADSAEVFRDEIREIIKAATDVRHRLGLQKNEQQRQLRQLSEIFNRINELSPPEERERRIKALEKIARKDKKLALRADSILQKLMNLHQPELSTAEKRWIKELEILQKLVEGDSGFSGRAKKLEYTIKHLKEKNDQLQAKTSSDIAQMKDVNLTGSQQGEIKQAMEKQTSSLQETKSRILSLQSQIDSLHL</sequence>
<dbReference type="GO" id="GO:0006406">
    <property type="term" value="P:mRNA export from nucleus"/>
    <property type="evidence" value="ECO:0007669"/>
    <property type="project" value="TreeGrafter"/>
</dbReference>
<evidence type="ECO:0000256" key="2">
    <source>
        <dbReference type="ARBA" id="ARBA00022448"/>
    </source>
</evidence>
<dbReference type="PANTHER" id="PTHR13257">
    <property type="entry name" value="NUCLEOPORIN NUP84-RELATED"/>
    <property type="match status" value="1"/>
</dbReference>
<evidence type="ECO:0000256" key="6">
    <source>
        <dbReference type="ARBA" id="ARBA00023132"/>
    </source>
</evidence>
<dbReference type="Pfam" id="PF10168">
    <property type="entry name" value="Nup88"/>
    <property type="match status" value="2"/>
</dbReference>
<keyword evidence="6" id="KW-0906">Nuclear pore complex</keyword>
<evidence type="ECO:0000256" key="1">
    <source>
        <dbReference type="ARBA" id="ARBA00004567"/>
    </source>
</evidence>
<keyword evidence="7" id="KW-0539">Nucleus</keyword>
<protein>
    <submittedName>
        <fullName evidence="8">Uncharacterized protein</fullName>
    </submittedName>
</protein>
<dbReference type="InterPro" id="IPR037700">
    <property type="entry name" value="NUP88/NUP82"/>
</dbReference>
<reference evidence="8" key="1">
    <citation type="submission" date="2021-06" db="EMBL/GenBank/DDBJ databases">
        <authorList>
            <consortium name="DOE Joint Genome Institute"/>
            <person name="Mondo S.J."/>
            <person name="Amses K.R."/>
            <person name="Simmons D.R."/>
            <person name="Longcore J.E."/>
            <person name="Seto K."/>
            <person name="Alves G.H."/>
            <person name="Bonds A.E."/>
            <person name="Quandt C.A."/>
            <person name="Davis W.J."/>
            <person name="Chang Y."/>
            <person name="Letcher P.M."/>
            <person name="Powell M.J."/>
            <person name="Kuo A."/>
            <person name="Labutti K."/>
            <person name="Pangilinan J."/>
            <person name="Andreopoulos W."/>
            <person name="Tritt A."/>
            <person name="Riley R."/>
            <person name="Hundley H."/>
            <person name="Johnson J."/>
            <person name="Lipzen A."/>
            <person name="Barry K."/>
            <person name="Berbee M.L."/>
            <person name="Buchler N.E."/>
            <person name="Grigoriev I.V."/>
            <person name="Spatafora J.W."/>
            <person name="Stajich J.E."/>
            <person name="James T.Y."/>
        </authorList>
    </citation>
    <scope>NUCLEOTIDE SEQUENCE</scope>
    <source>
        <strain evidence="8">AG</strain>
    </source>
</reference>
<reference evidence="8" key="2">
    <citation type="journal article" date="2022" name="Proc. Natl. Acad. Sci. U.S.A.">
        <title>Diploid-dominant life cycles characterize the early evolution of Fungi.</title>
        <authorList>
            <person name="Amses K.R."/>
            <person name="Simmons D.R."/>
            <person name="Longcore J.E."/>
            <person name="Mondo S.J."/>
            <person name="Seto K."/>
            <person name="Jeronimo G.H."/>
            <person name="Bonds A.E."/>
            <person name="Quandt C.A."/>
            <person name="Davis W.J."/>
            <person name="Chang Y."/>
            <person name="Federici B.A."/>
            <person name="Kuo A."/>
            <person name="LaButti K."/>
            <person name="Pangilinan J."/>
            <person name="Andreopoulos W."/>
            <person name="Tritt A."/>
            <person name="Riley R."/>
            <person name="Hundley H."/>
            <person name="Johnson J."/>
            <person name="Lipzen A."/>
            <person name="Barry K."/>
            <person name="Lang B.F."/>
            <person name="Cuomo C.A."/>
            <person name="Buchler N.E."/>
            <person name="Grigoriev I.V."/>
            <person name="Spatafora J.W."/>
            <person name="Stajich J.E."/>
            <person name="James T.Y."/>
        </authorList>
    </citation>
    <scope>NUCLEOTIDE SEQUENCE</scope>
    <source>
        <strain evidence="8">AG</strain>
    </source>
</reference>
<evidence type="ECO:0000256" key="4">
    <source>
        <dbReference type="ARBA" id="ARBA00022927"/>
    </source>
</evidence>
<keyword evidence="2" id="KW-0813">Transport</keyword>
<dbReference type="EMBL" id="MU620968">
    <property type="protein sequence ID" value="KAI8575833.1"/>
    <property type="molecule type" value="Genomic_DNA"/>
</dbReference>
<keyword evidence="9" id="KW-1185">Reference proteome</keyword>
<dbReference type="GO" id="GO:0017056">
    <property type="term" value="F:structural constituent of nuclear pore"/>
    <property type="evidence" value="ECO:0007669"/>
    <property type="project" value="InterPro"/>
</dbReference>
<keyword evidence="4" id="KW-0653">Protein transport</keyword>
<dbReference type="GeneID" id="75917389"/>
<dbReference type="GO" id="GO:0000056">
    <property type="term" value="P:ribosomal small subunit export from nucleus"/>
    <property type="evidence" value="ECO:0007669"/>
    <property type="project" value="InterPro"/>
</dbReference>
<keyword evidence="3" id="KW-0509">mRNA transport</keyword>